<dbReference type="Proteomes" id="UP000799771">
    <property type="component" value="Unassembled WGS sequence"/>
</dbReference>
<accession>A0A6A5ZUU1</accession>
<dbReference type="EMBL" id="ML977527">
    <property type="protein sequence ID" value="KAF2123492.1"/>
    <property type="molecule type" value="Genomic_DNA"/>
</dbReference>
<name>A0A6A5ZUU1_9PLEO</name>
<dbReference type="GeneID" id="54407488"/>
<dbReference type="AlphaFoldDB" id="A0A6A5ZUU1"/>
<feature type="region of interest" description="Disordered" evidence="1">
    <location>
        <begin position="1"/>
        <end position="26"/>
    </location>
</feature>
<keyword evidence="3" id="KW-1185">Reference proteome</keyword>
<protein>
    <submittedName>
        <fullName evidence="2">Uncharacterized protein</fullName>
    </submittedName>
</protein>
<organism evidence="2 3">
    <name type="scientific">Dothidotthia symphoricarpi CBS 119687</name>
    <dbReference type="NCBI Taxonomy" id="1392245"/>
    <lineage>
        <taxon>Eukaryota</taxon>
        <taxon>Fungi</taxon>
        <taxon>Dikarya</taxon>
        <taxon>Ascomycota</taxon>
        <taxon>Pezizomycotina</taxon>
        <taxon>Dothideomycetes</taxon>
        <taxon>Pleosporomycetidae</taxon>
        <taxon>Pleosporales</taxon>
        <taxon>Dothidotthiaceae</taxon>
        <taxon>Dothidotthia</taxon>
    </lineage>
</organism>
<gene>
    <name evidence="2" type="ORF">P153DRAFT_362050</name>
</gene>
<evidence type="ECO:0000256" key="1">
    <source>
        <dbReference type="SAM" id="MobiDB-lite"/>
    </source>
</evidence>
<feature type="compositionally biased region" description="Pro residues" evidence="1">
    <location>
        <begin position="1"/>
        <end position="12"/>
    </location>
</feature>
<dbReference type="RefSeq" id="XP_033517886.1">
    <property type="nucleotide sequence ID" value="XM_033667056.1"/>
</dbReference>
<evidence type="ECO:0000313" key="2">
    <source>
        <dbReference type="EMBL" id="KAF2123492.1"/>
    </source>
</evidence>
<proteinExistence type="predicted"/>
<reference evidence="2" key="1">
    <citation type="journal article" date="2020" name="Stud. Mycol.">
        <title>101 Dothideomycetes genomes: a test case for predicting lifestyles and emergence of pathogens.</title>
        <authorList>
            <person name="Haridas S."/>
            <person name="Albert R."/>
            <person name="Binder M."/>
            <person name="Bloem J."/>
            <person name="Labutti K."/>
            <person name="Salamov A."/>
            <person name="Andreopoulos B."/>
            <person name="Baker S."/>
            <person name="Barry K."/>
            <person name="Bills G."/>
            <person name="Bluhm B."/>
            <person name="Cannon C."/>
            <person name="Castanera R."/>
            <person name="Culley D."/>
            <person name="Daum C."/>
            <person name="Ezra D."/>
            <person name="Gonzalez J."/>
            <person name="Henrissat B."/>
            <person name="Kuo A."/>
            <person name="Liang C."/>
            <person name="Lipzen A."/>
            <person name="Lutzoni F."/>
            <person name="Magnuson J."/>
            <person name="Mondo S."/>
            <person name="Nolan M."/>
            <person name="Ohm R."/>
            <person name="Pangilinan J."/>
            <person name="Park H.-J."/>
            <person name="Ramirez L."/>
            <person name="Alfaro M."/>
            <person name="Sun H."/>
            <person name="Tritt A."/>
            <person name="Yoshinaga Y."/>
            <person name="Zwiers L.-H."/>
            <person name="Turgeon B."/>
            <person name="Goodwin S."/>
            <person name="Spatafora J."/>
            <person name="Crous P."/>
            <person name="Grigoriev I."/>
        </authorList>
    </citation>
    <scope>NUCLEOTIDE SEQUENCE</scope>
    <source>
        <strain evidence="2">CBS 119687</strain>
    </source>
</reference>
<sequence length="202" mass="21642">MTSPLPTTPHSPSPAQKSPKNHPHSKHSLARITILTHLRTTSHAHITAFTLPTSLPELAHLALNLHTSESRVKDAETQLYATITALPLQAIDTVILTRARDIDLSDAPISTAIQACSSFLLALVEKGIARRAAGWLLDVLTEEFGGELWVGGEAEGVVGERGRKTVQMEFENVRGLWAGSAETGGRAIDGGFAYRVLVPGTV</sequence>
<evidence type="ECO:0000313" key="3">
    <source>
        <dbReference type="Proteomes" id="UP000799771"/>
    </source>
</evidence>